<keyword evidence="4" id="KW-1185">Reference proteome</keyword>
<dbReference type="Pfam" id="PF03703">
    <property type="entry name" value="bPH_2"/>
    <property type="match status" value="1"/>
</dbReference>
<reference evidence="4" key="1">
    <citation type="submission" date="2016-03" db="EMBL/GenBank/DDBJ databases">
        <title>Complete genome sequence of the type strain Actinoalloteichus hymeniacidonis DSM 45092.</title>
        <authorList>
            <person name="Schaffert L."/>
            <person name="Albersmeier A."/>
            <person name="Winkler A."/>
            <person name="Kalinowski J."/>
            <person name="Zotchev S."/>
            <person name="Ruckert C."/>
        </authorList>
    </citation>
    <scope>NUCLEOTIDE SEQUENCE [LARGE SCALE GENOMIC DNA]</scope>
    <source>
        <strain evidence="4">HPA177(T) (DSM 45092(T))</strain>
    </source>
</reference>
<proteinExistence type="predicted"/>
<dbReference type="EMBL" id="CP014859">
    <property type="protein sequence ID" value="AOS65573.1"/>
    <property type="molecule type" value="Genomic_DNA"/>
</dbReference>
<feature type="transmembrane region" description="Helical" evidence="1">
    <location>
        <begin position="21"/>
        <end position="45"/>
    </location>
</feature>
<evidence type="ECO:0000256" key="1">
    <source>
        <dbReference type="SAM" id="Phobius"/>
    </source>
</evidence>
<evidence type="ECO:0000259" key="2">
    <source>
        <dbReference type="Pfam" id="PF03703"/>
    </source>
</evidence>
<keyword evidence="1" id="KW-0812">Transmembrane</keyword>
<keyword evidence="1" id="KW-0472">Membrane</keyword>
<dbReference type="PANTHER" id="PTHR34473">
    <property type="entry name" value="UPF0699 TRANSMEMBRANE PROTEIN YDBS"/>
    <property type="match status" value="1"/>
</dbReference>
<dbReference type="KEGG" id="ahm:TL08_23975"/>
<dbReference type="InterPro" id="IPR005182">
    <property type="entry name" value="YdbS-like_PH"/>
</dbReference>
<organism evidence="3 4">
    <name type="scientific">Actinoalloteichus hymeniacidonis</name>
    <dbReference type="NCBI Taxonomy" id="340345"/>
    <lineage>
        <taxon>Bacteria</taxon>
        <taxon>Bacillati</taxon>
        <taxon>Actinomycetota</taxon>
        <taxon>Actinomycetes</taxon>
        <taxon>Pseudonocardiales</taxon>
        <taxon>Pseudonocardiaceae</taxon>
        <taxon>Actinoalloteichus</taxon>
    </lineage>
</organism>
<dbReference type="AlphaFoldDB" id="A0AAC9HU96"/>
<sequence length="169" mass="18788">MSGSRPFRLRPPRNRPDRRAIGWWLLQAIVIALPPIAVLALLAWLISPARFWLAMPAVVLGVLAACYAAVMPGWRYRVHRWETTDIAVYTRSGWFWQQSRIAPLARIQTVDTVRGPLERMFGLATVTVTTASAKGALRIEGLDHELAEEIAQRLTEQTQSTAATAGDAT</sequence>
<dbReference type="Proteomes" id="UP000095210">
    <property type="component" value="Chromosome"/>
</dbReference>
<protein>
    <recommendedName>
        <fullName evidence="2">YdbS-like PH domain-containing protein</fullName>
    </recommendedName>
</protein>
<accession>A0AAC9HU96</accession>
<dbReference type="PANTHER" id="PTHR34473:SF3">
    <property type="entry name" value="TRANSMEMBRANE PROTEIN-RELATED"/>
    <property type="match status" value="1"/>
</dbReference>
<feature type="transmembrane region" description="Helical" evidence="1">
    <location>
        <begin position="51"/>
        <end position="70"/>
    </location>
</feature>
<feature type="domain" description="YdbS-like PH" evidence="2">
    <location>
        <begin position="76"/>
        <end position="153"/>
    </location>
</feature>
<dbReference type="RefSeq" id="WP_069852241.1">
    <property type="nucleotide sequence ID" value="NZ_CP014859.1"/>
</dbReference>
<gene>
    <name evidence="3" type="ORF">TL08_23975</name>
</gene>
<name>A0AAC9HU96_9PSEU</name>
<evidence type="ECO:0000313" key="4">
    <source>
        <dbReference type="Proteomes" id="UP000095210"/>
    </source>
</evidence>
<keyword evidence="1" id="KW-1133">Transmembrane helix</keyword>
<evidence type="ECO:0000313" key="3">
    <source>
        <dbReference type="EMBL" id="AOS65573.1"/>
    </source>
</evidence>